<feature type="active site" description="Phosphothreonine intermediate" evidence="4">
    <location>
        <position position="77"/>
    </location>
</feature>
<dbReference type="PANTHER" id="PTHR10151:SF120">
    <property type="entry name" value="BIS(5'-ADENOSYL)-TRIPHOSPHATASE"/>
    <property type="match status" value="1"/>
</dbReference>
<feature type="binding site" evidence="5">
    <location>
        <position position="98"/>
    </location>
    <ligand>
        <name>substrate</name>
    </ligand>
</feature>
<dbReference type="CDD" id="cd16016">
    <property type="entry name" value="AP-SPAP"/>
    <property type="match status" value="1"/>
</dbReference>
<evidence type="ECO:0000313" key="7">
    <source>
        <dbReference type="EMBL" id="GJG28678.1"/>
    </source>
</evidence>
<gene>
    <name evidence="7" type="primary">pafA</name>
    <name evidence="7" type="ORF">PRRU23_23780</name>
</gene>
<organism evidence="7 8">
    <name type="scientific">Segatella bryantii</name>
    <name type="common">Prevotella bryantii</name>
    <dbReference type="NCBI Taxonomy" id="77095"/>
    <lineage>
        <taxon>Bacteria</taxon>
        <taxon>Pseudomonadati</taxon>
        <taxon>Bacteroidota</taxon>
        <taxon>Bacteroidia</taxon>
        <taxon>Bacteroidales</taxon>
        <taxon>Prevotellaceae</taxon>
        <taxon>Segatella</taxon>
    </lineage>
</organism>
<evidence type="ECO:0000256" key="4">
    <source>
        <dbReference type="PIRSR" id="PIRSR031924-50"/>
    </source>
</evidence>
<keyword evidence="1 4" id="KW-0597">Phosphoprotein</keyword>
<dbReference type="GO" id="GO:0046872">
    <property type="term" value="F:metal ion binding"/>
    <property type="evidence" value="ECO:0007669"/>
    <property type="project" value="UniProtKB-KW"/>
</dbReference>
<evidence type="ECO:0000256" key="2">
    <source>
        <dbReference type="ARBA" id="ARBA00022723"/>
    </source>
</evidence>
<keyword evidence="3 6" id="KW-0732">Signal</keyword>
<dbReference type="EMBL" id="BPTR01000001">
    <property type="protein sequence ID" value="GJG28678.1"/>
    <property type="molecule type" value="Genomic_DNA"/>
</dbReference>
<dbReference type="PIRSF" id="PIRSF031924">
    <property type="entry name" value="Pi-irrepressible_AP"/>
    <property type="match status" value="1"/>
</dbReference>
<name>A0AA37HZI6_SEGBR</name>
<dbReference type="AlphaFoldDB" id="A0AA37HZI6"/>
<dbReference type="SUPFAM" id="SSF53649">
    <property type="entry name" value="Alkaline phosphatase-like"/>
    <property type="match status" value="1"/>
</dbReference>
<dbReference type="Proteomes" id="UP000887043">
    <property type="component" value="Unassembled WGS sequence"/>
</dbReference>
<evidence type="ECO:0000256" key="3">
    <source>
        <dbReference type="ARBA" id="ARBA00022729"/>
    </source>
</evidence>
<keyword evidence="2" id="KW-0479">Metal-binding</keyword>
<sequence>MNMKNVLIAVCLLAASTIQVQAKIERPKLVVGLVVDQMRWDYLYYYYDKFQEGGLKRLVDQGYSYENTMIDYIPTITAVGHSSIYTGTCPAFHGITGNNFHVDGKNVYCCTDTNVQGVGSKSKEAQMSPHRLKSTGIGDMLKMATDQKAKVIGVALKDRAAILPAGFSADGAYWWDTSAGHFVTSTYYCQELPEWVKKINKKIGTKPGFDVKSSNMGVTKTFEMAEAAIENEQMGQDDITDLLAVSVSSTDVIGHAYGTRGNENEGVYMELDKQLAHFFEILDSKVGKGNYLLFLTADHGAEHNHNVLKSHKIPAGGLQTKTFIKEVNKTIGEQLGTSEQIISDEIAGSVYLNHSAIEKTGKTVDEVKAMVIAEFNKNPNILFTVDYNKILTSPIPQLIRERVINGYMPSRSGDLLYIAREGWENVSNKPDYTGTTHGMWNPSDSHIPFILYGWHVNHGESSEPTKNVDIAPTICEMLHIQMPNSCVGNAKLSHK</sequence>
<feature type="chain" id="PRO_5041431419" evidence="6">
    <location>
        <begin position="23"/>
        <end position="495"/>
    </location>
</feature>
<dbReference type="InterPro" id="IPR017850">
    <property type="entry name" value="Alkaline_phosphatase_core_sf"/>
</dbReference>
<evidence type="ECO:0000256" key="1">
    <source>
        <dbReference type="ARBA" id="ARBA00022553"/>
    </source>
</evidence>
<dbReference type="PANTHER" id="PTHR10151">
    <property type="entry name" value="ECTONUCLEOTIDE PYROPHOSPHATASE/PHOSPHODIESTERASE"/>
    <property type="match status" value="1"/>
</dbReference>
<dbReference type="Pfam" id="PF01663">
    <property type="entry name" value="Phosphodiest"/>
    <property type="match status" value="1"/>
</dbReference>
<feature type="signal peptide" evidence="6">
    <location>
        <begin position="1"/>
        <end position="22"/>
    </location>
</feature>
<comment type="caution">
    <text evidence="7">The sequence shown here is derived from an EMBL/GenBank/DDBJ whole genome shotgun (WGS) entry which is preliminary data.</text>
</comment>
<feature type="binding site" evidence="5">
    <location>
        <begin position="157"/>
        <end position="159"/>
    </location>
    <ligand>
        <name>substrate</name>
    </ligand>
</feature>
<evidence type="ECO:0000313" key="8">
    <source>
        <dbReference type="Proteomes" id="UP000887043"/>
    </source>
</evidence>
<accession>A0AA37HZI6</accession>
<dbReference type="InterPro" id="IPR002591">
    <property type="entry name" value="Phosphodiest/P_Trfase"/>
</dbReference>
<dbReference type="InterPro" id="IPR026263">
    <property type="entry name" value="Alkaline_phosphatase_prok"/>
</dbReference>
<reference evidence="7" key="1">
    <citation type="submission" date="2021-08" db="EMBL/GenBank/DDBJ databases">
        <title>Prevotella lacticifex sp. nov., isolated from rumen of cow.</title>
        <authorList>
            <person name="Shinkai T."/>
            <person name="Ikeyama N."/>
            <person name="Kumagai M."/>
            <person name="Ohmori H."/>
            <person name="Sakamoto M."/>
            <person name="Ohkuma M."/>
            <person name="Mitsumori M."/>
        </authorList>
    </citation>
    <scope>NUCLEOTIDE SEQUENCE</scope>
    <source>
        <strain evidence="7">DSM 11371</strain>
    </source>
</reference>
<protein>
    <submittedName>
        <fullName evidence="7">Alkaline phosphatase family protein</fullName>
    </submittedName>
</protein>
<evidence type="ECO:0000256" key="6">
    <source>
        <dbReference type="SAM" id="SignalP"/>
    </source>
</evidence>
<dbReference type="Gene3D" id="3.40.720.10">
    <property type="entry name" value="Alkaline Phosphatase, subunit A"/>
    <property type="match status" value="2"/>
</dbReference>
<proteinExistence type="predicted"/>
<evidence type="ECO:0000256" key="5">
    <source>
        <dbReference type="PIRSR" id="PIRSR031924-51"/>
    </source>
</evidence>
<dbReference type="GO" id="GO:0004035">
    <property type="term" value="F:alkaline phosphatase activity"/>
    <property type="evidence" value="ECO:0007669"/>
    <property type="project" value="InterPro"/>
</dbReference>